<dbReference type="InterPro" id="IPR000217">
    <property type="entry name" value="Tubulin"/>
</dbReference>
<comment type="similarity">
    <text evidence="1 5">Belongs to the tubulin family.</text>
</comment>
<reference evidence="8" key="1">
    <citation type="submission" date="2022-11" db="UniProtKB">
        <authorList>
            <consortium name="WormBaseParasite"/>
        </authorList>
    </citation>
    <scope>IDENTIFICATION</scope>
</reference>
<evidence type="ECO:0000313" key="8">
    <source>
        <dbReference type="WBParaSite" id="jg23046"/>
    </source>
</evidence>
<dbReference type="SMART" id="SM00864">
    <property type="entry name" value="Tubulin"/>
    <property type="match status" value="1"/>
</dbReference>
<evidence type="ECO:0000256" key="4">
    <source>
        <dbReference type="ARBA" id="ARBA00023134"/>
    </source>
</evidence>
<keyword evidence="7" id="KW-1185">Reference proteome</keyword>
<dbReference type="PRINTS" id="PR01161">
    <property type="entry name" value="TUBULIN"/>
</dbReference>
<evidence type="ECO:0000259" key="6">
    <source>
        <dbReference type="SMART" id="SM00864"/>
    </source>
</evidence>
<dbReference type="PRINTS" id="PR01519">
    <property type="entry name" value="EPSLNTUBULIN"/>
</dbReference>
<dbReference type="GO" id="GO:0005525">
    <property type="term" value="F:GTP binding"/>
    <property type="evidence" value="ECO:0007669"/>
    <property type="project" value="UniProtKB-UniRule"/>
</dbReference>
<dbReference type="AlphaFoldDB" id="A0A915DUU9"/>
<organism evidence="7 8">
    <name type="scientific">Ditylenchus dipsaci</name>
    <dbReference type="NCBI Taxonomy" id="166011"/>
    <lineage>
        <taxon>Eukaryota</taxon>
        <taxon>Metazoa</taxon>
        <taxon>Ecdysozoa</taxon>
        <taxon>Nematoda</taxon>
        <taxon>Chromadorea</taxon>
        <taxon>Rhabditida</taxon>
        <taxon>Tylenchina</taxon>
        <taxon>Tylenchomorpha</taxon>
        <taxon>Sphaerularioidea</taxon>
        <taxon>Anguinidae</taxon>
        <taxon>Anguininae</taxon>
        <taxon>Ditylenchus</taxon>
    </lineage>
</organism>
<name>A0A915DUU9_9BILA</name>
<dbReference type="InterPro" id="IPR017975">
    <property type="entry name" value="Tubulin_CS"/>
</dbReference>
<proteinExistence type="inferred from homology"/>
<dbReference type="SUPFAM" id="SSF52490">
    <property type="entry name" value="Tubulin nucleotide-binding domain-like"/>
    <property type="match status" value="1"/>
</dbReference>
<dbReference type="Proteomes" id="UP000887574">
    <property type="component" value="Unplaced"/>
</dbReference>
<dbReference type="PANTHER" id="PTHR11588">
    <property type="entry name" value="TUBULIN"/>
    <property type="match status" value="1"/>
</dbReference>
<dbReference type="PROSITE" id="PS00227">
    <property type="entry name" value="TUBULIN"/>
    <property type="match status" value="1"/>
</dbReference>
<dbReference type="WBParaSite" id="jg23046">
    <property type="protein sequence ID" value="jg23046"/>
    <property type="gene ID" value="jg23046"/>
</dbReference>
<keyword evidence="4 5" id="KW-0342">GTP-binding</keyword>
<dbReference type="Gene3D" id="3.40.50.1440">
    <property type="entry name" value="Tubulin/FtsZ, GTPase domain"/>
    <property type="match status" value="1"/>
</dbReference>
<evidence type="ECO:0000256" key="3">
    <source>
        <dbReference type="ARBA" id="ARBA00022741"/>
    </source>
</evidence>
<protein>
    <submittedName>
        <fullName evidence="8">Tubulin/FtsZ GTPase domain-containing protein</fullName>
    </submittedName>
</protein>
<evidence type="ECO:0000256" key="2">
    <source>
        <dbReference type="ARBA" id="ARBA00022701"/>
    </source>
</evidence>
<evidence type="ECO:0000256" key="5">
    <source>
        <dbReference type="RuleBase" id="RU000352"/>
    </source>
</evidence>
<dbReference type="GO" id="GO:0007017">
    <property type="term" value="P:microtubule-based process"/>
    <property type="evidence" value="ECO:0007669"/>
    <property type="project" value="InterPro"/>
</dbReference>
<dbReference type="GO" id="GO:0005874">
    <property type="term" value="C:microtubule"/>
    <property type="evidence" value="ECO:0007669"/>
    <property type="project" value="UniProtKB-KW"/>
</dbReference>
<dbReference type="InterPro" id="IPR036525">
    <property type="entry name" value="Tubulin/FtsZ_GTPase_sf"/>
</dbReference>
<dbReference type="Pfam" id="PF00091">
    <property type="entry name" value="Tubulin"/>
    <property type="match status" value="1"/>
</dbReference>
<dbReference type="InterPro" id="IPR003008">
    <property type="entry name" value="Tubulin_FtsZ_GTPase"/>
</dbReference>
<accession>A0A915DUU9</accession>
<evidence type="ECO:0000256" key="1">
    <source>
        <dbReference type="ARBA" id="ARBA00009636"/>
    </source>
</evidence>
<evidence type="ECO:0000313" key="7">
    <source>
        <dbReference type="Proteomes" id="UP000887574"/>
    </source>
</evidence>
<dbReference type="InterPro" id="IPR004057">
    <property type="entry name" value="Epsilon_tubulin"/>
</dbReference>
<feature type="domain" description="Tubulin/FtsZ GTPase" evidence="6">
    <location>
        <begin position="8"/>
        <end position="161"/>
    </location>
</feature>
<keyword evidence="3 5" id="KW-0547">Nucleotide-binding</keyword>
<keyword evidence="2 5" id="KW-0493">Microtubule</keyword>
<sequence length="162" mass="18194">MEIKCCTILTTFSIAKWRWSWQQLGKRYNQTDELVETIFEILGREAENADSLEGFTLCHSISGGTGSGLGSKILEQIKERYPKTILQTYSVFASPEQSSDVVVGPYNSVLALEWLVEHPDLIVVLDNQALYRLATDTMRVQTPTHAHINAMVSKIMTSLTAR</sequence>